<dbReference type="Proteomes" id="UP000190092">
    <property type="component" value="Unassembled WGS sequence"/>
</dbReference>
<dbReference type="Pfam" id="PF01370">
    <property type="entry name" value="Epimerase"/>
    <property type="match status" value="1"/>
</dbReference>
<protein>
    <submittedName>
        <fullName evidence="3">Nucleoside-diphosphate-sugar epimerase</fullName>
    </submittedName>
</protein>
<feature type="domain" description="NAD-dependent epimerase/dehydratase" evidence="2">
    <location>
        <begin position="3"/>
        <end position="211"/>
    </location>
</feature>
<dbReference type="AlphaFoldDB" id="A0A1T4PMS5"/>
<sequence>MRVFVTGATGFVGSAVVTELIAAGHDVLGLARSEAGATALAAAGAQVHRGSLEDLDSLRTGASAADAVIHTAFNHDFLRFVENCEMDRRAIETLGAALQGSDHPLLVTSGFARLSPGRTSTENDPPPPHSPAYPRVSEAVATTLAARGVRASVVRLAPSVHGDGDHGFVPRLITFAREKGVSAYIGDGLNRWPGVHRLDAARLYRLAIEKGGTGAYHHAAAEEGVPFKEIAQVIGRRLNVPVVSKTPQEAQEHFGWFAPFAAIDCPASSRLTRERLGWEPTQPGLIADLDRPRYFEG</sequence>
<dbReference type="PANTHER" id="PTHR48079:SF6">
    <property type="entry name" value="NAD(P)-BINDING DOMAIN-CONTAINING PROTEIN-RELATED"/>
    <property type="match status" value="1"/>
</dbReference>
<dbReference type="PANTHER" id="PTHR48079">
    <property type="entry name" value="PROTEIN YEEZ"/>
    <property type="match status" value="1"/>
</dbReference>
<dbReference type="InterPro" id="IPR051783">
    <property type="entry name" value="NAD(P)-dependent_oxidoreduct"/>
</dbReference>
<dbReference type="Gene3D" id="3.40.50.720">
    <property type="entry name" value="NAD(P)-binding Rossmann-like Domain"/>
    <property type="match status" value="1"/>
</dbReference>
<evidence type="ECO:0000313" key="3">
    <source>
        <dbReference type="EMBL" id="SJZ92850.1"/>
    </source>
</evidence>
<organism evidence="3 4">
    <name type="scientific">Enhydrobacter aerosaccus</name>
    <dbReference type="NCBI Taxonomy" id="225324"/>
    <lineage>
        <taxon>Bacteria</taxon>
        <taxon>Pseudomonadati</taxon>
        <taxon>Pseudomonadota</taxon>
        <taxon>Alphaproteobacteria</taxon>
        <taxon>Hyphomicrobiales</taxon>
        <taxon>Enhydrobacter</taxon>
    </lineage>
</organism>
<dbReference type="EMBL" id="FUWJ01000002">
    <property type="protein sequence ID" value="SJZ92850.1"/>
    <property type="molecule type" value="Genomic_DNA"/>
</dbReference>
<gene>
    <name evidence="3" type="ORF">SAMN02745126_02914</name>
</gene>
<reference evidence="4" key="1">
    <citation type="submission" date="2017-02" db="EMBL/GenBank/DDBJ databases">
        <authorList>
            <person name="Varghese N."/>
            <person name="Submissions S."/>
        </authorList>
    </citation>
    <scope>NUCLEOTIDE SEQUENCE [LARGE SCALE GENOMIC DNA]</scope>
    <source>
        <strain evidence="4">ATCC 27094</strain>
    </source>
</reference>
<dbReference type="InterPro" id="IPR036291">
    <property type="entry name" value="NAD(P)-bd_dom_sf"/>
</dbReference>
<dbReference type="STRING" id="225324.SAMN02745126_02914"/>
<name>A0A1T4PMS5_9HYPH</name>
<evidence type="ECO:0000313" key="4">
    <source>
        <dbReference type="Proteomes" id="UP000190092"/>
    </source>
</evidence>
<feature type="region of interest" description="Disordered" evidence="1">
    <location>
        <begin position="113"/>
        <end position="133"/>
    </location>
</feature>
<dbReference type="InterPro" id="IPR001509">
    <property type="entry name" value="Epimerase_deHydtase"/>
</dbReference>
<dbReference type="CDD" id="cd05262">
    <property type="entry name" value="SDR_a7"/>
    <property type="match status" value="1"/>
</dbReference>
<keyword evidence="4" id="KW-1185">Reference proteome</keyword>
<dbReference type="SUPFAM" id="SSF51735">
    <property type="entry name" value="NAD(P)-binding Rossmann-fold domains"/>
    <property type="match status" value="1"/>
</dbReference>
<accession>A0A1T4PMS5</accession>
<dbReference type="GO" id="GO:0005737">
    <property type="term" value="C:cytoplasm"/>
    <property type="evidence" value="ECO:0007669"/>
    <property type="project" value="TreeGrafter"/>
</dbReference>
<evidence type="ECO:0000259" key="2">
    <source>
        <dbReference type="Pfam" id="PF01370"/>
    </source>
</evidence>
<evidence type="ECO:0000256" key="1">
    <source>
        <dbReference type="SAM" id="MobiDB-lite"/>
    </source>
</evidence>
<dbReference type="OrthoDB" id="9787292at2"/>
<proteinExistence type="predicted"/>
<dbReference type="GO" id="GO:0004029">
    <property type="term" value="F:aldehyde dehydrogenase (NAD+) activity"/>
    <property type="evidence" value="ECO:0007669"/>
    <property type="project" value="TreeGrafter"/>
</dbReference>
<dbReference type="RefSeq" id="WP_085934555.1">
    <property type="nucleotide sequence ID" value="NZ_FUWJ01000002.1"/>
</dbReference>